<name>A0A4P6EZ29_9BACL</name>
<dbReference type="InterPro" id="IPR018060">
    <property type="entry name" value="HTH_AraC"/>
</dbReference>
<dbReference type="Gene3D" id="1.10.10.60">
    <property type="entry name" value="Homeodomain-like"/>
    <property type="match status" value="2"/>
</dbReference>
<accession>A0A4P6EZ29</accession>
<keyword evidence="6" id="KW-1185">Reference proteome</keyword>
<dbReference type="SMART" id="SM00342">
    <property type="entry name" value="HTH_ARAC"/>
    <property type="match status" value="1"/>
</dbReference>
<organism evidence="5 6">
    <name type="scientific">Paenibacillus protaetiae</name>
    <dbReference type="NCBI Taxonomy" id="2509456"/>
    <lineage>
        <taxon>Bacteria</taxon>
        <taxon>Bacillati</taxon>
        <taxon>Bacillota</taxon>
        <taxon>Bacilli</taxon>
        <taxon>Bacillales</taxon>
        <taxon>Paenibacillaceae</taxon>
        <taxon>Paenibacillus</taxon>
    </lineage>
</organism>
<evidence type="ECO:0000259" key="4">
    <source>
        <dbReference type="PROSITE" id="PS01124"/>
    </source>
</evidence>
<dbReference type="SUPFAM" id="SSF46689">
    <property type="entry name" value="Homeodomain-like"/>
    <property type="match status" value="1"/>
</dbReference>
<keyword evidence="2" id="KW-0238">DNA-binding</keyword>
<dbReference type="KEGG" id="pprt:ET464_05715"/>
<evidence type="ECO:0000256" key="3">
    <source>
        <dbReference type="ARBA" id="ARBA00023163"/>
    </source>
</evidence>
<evidence type="ECO:0000313" key="6">
    <source>
        <dbReference type="Proteomes" id="UP000293568"/>
    </source>
</evidence>
<evidence type="ECO:0000313" key="5">
    <source>
        <dbReference type="EMBL" id="QAY65957.1"/>
    </source>
</evidence>
<dbReference type="InterPro" id="IPR041522">
    <property type="entry name" value="CdaR_GGDEF"/>
</dbReference>
<dbReference type="Pfam" id="PF17853">
    <property type="entry name" value="GGDEF_2"/>
    <property type="match status" value="1"/>
</dbReference>
<dbReference type="InterPro" id="IPR020449">
    <property type="entry name" value="Tscrpt_reg_AraC-type_HTH"/>
</dbReference>
<keyword evidence="1" id="KW-0805">Transcription regulation</keyword>
<dbReference type="PROSITE" id="PS01124">
    <property type="entry name" value="HTH_ARAC_FAMILY_2"/>
    <property type="match status" value="1"/>
</dbReference>
<dbReference type="PANTHER" id="PTHR43280:SF10">
    <property type="entry name" value="REGULATORY PROTEIN POCR"/>
    <property type="match status" value="1"/>
</dbReference>
<dbReference type="RefSeq" id="WP_129439023.1">
    <property type="nucleotide sequence ID" value="NZ_CP035492.1"/>
</dbReference>
<protein>
    <submittedName>
        <fullName evidence="5">AraC family transcriptional regulator</fullName>
    </submittedName>
</protein>
<dbReference type="AlphaFoldDB" id="A0A4P6EZ29"/>
<keyword evidence="3" id="KW-0804">Transcription</keyword>
<dbReference type="InterPro" id="IPR009057">
    <property type="entry name" value="Homeodomain-like_sf"/>
</dbReference>
<evidence type="ECO:0000256" key="1">
    <source>
        <dbReference type="ARBA" id="ARBA00023015"/>
    </source>
</evidence>
<dbReference type="GO" id="GO:0003700">
    <property type="term" value="F:DNA-binding transcription factor activity"/>
    <property type="evidence" value="ECO:0007669"/>
    <property type="project" value="InterPro"/>
</dbReference>
<reference evidence="5 6" key="1">
    <citation type="submission" date="2019-01" db="EMBL/GenBank/DDBJ databases">
        <title>Genome sequencing of strain FW100M-2.</title>
        <authorList>
            <person name="Heo J."/>
            <person name="Kim S.-J."/>
            <person name="Kim J.-S."/>
            <person name="Hong S.-B."/>
            <person name="Kwon S.-W."/>
        </authorList>
    </citation>
    <scope>NUCLEOTIDE SEQUENCE [LARGE SCALE GENOMIC DNA]</scope>
    <source>
        <strain evidence="5 6">FW100M-2</strain>
    </source>
</reference>
<dbReference type="PRINTS" id="PR00032">
    <property type="entry name" value="HTHARAC"/>
</dbReference>
<dbReference type="OrthoDB" id="324626at2"/>
<dbReference type="EMBL" id="CP035492">
    <property type="protein sequence ID" value="QAY65957.1"/>
    <property type="molecule type" value="Genomic_DNA"/>
</dbReference>
<feature type="domain" description="HTH araC/xylS-type" evidence="4">
    <location>
        <begin position="289"/>
        <end position="386"/>
    </location>
</feature>
<sequence>MRKPCFMLDDDAVRLWMRDRFMRDLLANTIDPKLNLKDVLTDLQLNPYFTFPAVALFEPRKLANSDHEKMLYMEQAREFLQKQIQDGSFAFLDEDGRAGLLFSWDSREVLEHLRGLLSGRFGCSFHIGVGKPCSHLYDVHQSYGQALEALRGKFYNGGASILYYAEQTRMEKIEVYPAAKEKELYDAFRSAVSPADIKEAVNVFYEEVLEGKRIDVPCIYELTIRTLVALENRVLEEERHVPAYAPLEIMEIVKHDTLEDMQDYVCRFLCGLWEVTSPNQKETHRSIIKKTMHYMEQECQYASLQSVAEKVYMTPTYLSLLFKTNTGKTFIEHLTDIRIDKAKDMLRSTHYKNYEVAEKVGYHDSRYFSQIFKRKVGVSPSEYRELICK</sequence>
<dbReference type="GO" id="GO:0043565">
    <property type="term" value="F:sequence-specific DNA binding"/>
    <property type="evidence" value="ECO:0007669"/>
    <property type="project" value="InterPro"/>
</dbReference>
<dbReference type="Proteomes" id="UP000293568">
    <property type="component" value="Chromosome"/>
</dbReference>
<evidence type="ECO:0000256" key="2">
    <source>
        <dbReference type="ARBA" id="ARBA00023125"/>
    </source>
</evidence>
<gene>
    <name evidence="5" type="ORF">ET464_05715</name>
</gene>
<proteinExistence type="predicted"/>
<dbReference type="PANTHER" id="PTHR43280">
    <property type="entry name" value="ARAC-FAMILY TRANSCRIPTIONAL REGULATOR"/>
    <property type="match status" value="1"/>
</dbReference>
<dbReference type="Pfam" id="PF12833">
    <property type="entry name" value="HTH_18"/>
    <property type="match status" value="1"/>
</dbReference>